<keyword evidence="3" id="KW-0804">Transcription</keyword>
<keyword evidence="2 4" id="KW-0238">DNA-binding</keyword>
<reference evidence="7" key="1">
    <citation type="submission" date="2016-10" db="EMBL/GenBank/DDBJ databases">
        <authorList>
            <person name="Varghese N."/>
            <person name="Submissions S."/>
        </authorList>
    </citation>
    <scope>NUCLEOTIDE SEQUENCE [LARGE SCALE GENOMIC DNA]</scope>
    <source>
        <strain evidence="7">Z-7934</strain>
    </source>
</reference>
<dbReference type="SUPFAM" id="SSF48498">
    <property type="entry name" value="Tetracyclin repressor-like, C-terminal domain"/>
    <property type="match status" value="1"/>
</dbReference>
<evidence type="ECO:0000256" key="3">
    <source>
        <dbReference type="ARBA" id="ARBA00023163"/>
    </source>
</evidence>
<sequence length="211" mass="24673">MKKKYTKRQIQAQNTKDTIYRSAVALIEQHGFDNITIEDICKDAKVSVGSFYNAFQSKNDIMFRIFKMADDYFETEVATRLQEGTTKEKILRFFHYYAEYNTERGIDFVKRLYSGKNNLFSTKGRAMQNVLSDILREGQAKGDILPSIDVEEINRFLFVTIRGLVYDWCLHDGEYSLTEATETYMQRLLIPFLTEDINEITDETKKSDSPR</sequence>
<gene>
    <name evidence="6" type="ORF">SAMN05192551_10212</name>
</gene>
<dbReference type="PROSITE" id="PS01081">
    <property type="entry name" value="HTH_TETR_1"/>
    <property type="match status" value="1"/>
</dbReference>
<accession>A0A1I3BSX8</accession>
<evidence type="ECO:0000256" key="1">
    <source>
        <dbReference type="ARBA" id="ARBA00023015"/>
    </source>
</evidence>
<dbReference type="AlphaFoldDB" id="A0A1I3BSX8"/>
<dbReference type="PANTHER" id="PTHR47506:SF6">
    <property type="entry name" value="HTH-TYPE TRANSCRIPTIONAL REPRESSOR NEMR"/>
    <property type="match status" value="1"/>
</dbReference>
<dbReference type="InterPro" id="IPR001647">
    <property type="entry name" value="HTH_TetR"/>
</dbReference>
<dbReference type="RefSeq" id="WP_093370048.1">
    <property type="nucleotide sequence ID" value="NZ_FOQA01000002.1"/>
</dbReference>
<dbReference type="EMBL" id="FOQA01000002">
    <property type="protein sequence ID" value="SFH65323.1"/>
    <property type="molecule type" value="Genomic_DNA"/>
</dbReference>
<dbReference type="Gene3D" id="1.10.357.10">
    <property type="entry name" value="Tetracycline Repressor, domain 2"/>
    <property type="match status" value="1"/>
</dbReference>
<keyword evidence="7" id="KW-1185">Reference proteome</keyword>
<dbReference type="SUPFAM" id="SSF46689">
    <property type="entry name" value="Homeodomain-like"/>
    <property type="match status" value="1"/>
</dbReference>
<dbReference type="InterPro" id="IPR013570">
    <property type="entry name" value="Tscrpt_reg_YsiA_C"/>
</dbReference>
<dbReference type="InterPro" id="IPR036271">
    <property type="entry name" value="Tet_transcr_reg_TetR-rel_C_sf"/>
</dbReference>
<proteinExistence type="predicted"/>
<feature type="DNA-binding region" description="H-T-H motif" evidence="4">
    <location>
        <begin position="36"/>
        <end position="55"/>
    </location>
</feature>
<dbReference type="STRING" id="69895.SAMN05192551_10212"/>
<dbReference type="Proteomes" id="UP000199287">
    <property type="component" value="Unassembled WGS sequence"/>
</dbReference>
<dbReference type="Pfam" id="PF00440">
    <property type="entry name" value="TetR_N"/>
    <property type="match status" value="1"/>
</dbReference>
<name>A0A1I3BSX8_9FIRM</name>
<evidence type="ECO:0000256" key="4">
    <source>
        <dbReference type="PROSITE-ProRule" id="PRU00335"/>
    </source>
</evidence>
<evidence type="ECO:0000313" key="7">
    <source>
        <dbReference type="Proteomes" id="UP000199287"/>
    </source>
</evidence>
<feature type="domain" description="HTH tetR-type" evidence="5">
    <location>
        <begin position="13"/>
        <end position="73"/>
    </location>
</feature>
<dbReference type="GO" id="GO:0003677">
    <property type="term" value="F:DNA binding"/>
    <property type="evidence" value="ECO:0007669"/>
    <property type="project" value="UniProtKB-UniRule"/>
</dbReference>
<keyword evidence="1" id="KW-0805">Transcription regulation</keyword>
<evidence type="ECO:0000256" key="2">
    <source>
        <dbReference type="ARBA" id="ARBA00023125"/>
    </source>
</evidence>
<dbReference type="Pfam" id="PF08359">
    <property type="entry name" value="TetR_C_4"/>
    <property type="match status" value="1"/>
</dbReference>
<evidence type="ECO:0000313" key="6">
    <source>
        <dbReference type="EMBL" id="SFH65323.1"/>
    </source>
</evidence>
<protein>
    <submittedName>
        <fullName evidence="6">DNA-binding transcriptional regulator, AcrR family</fullName>
    </submittedName>
</protein>
<dbReference type="PROSITE" id="PS50977">
    <property type="entry name" value="HTH_TETR_2"/>
    <property type="match status" value="1"/>
</dbReference>
<dbReference type="OrthoDB" id="494991at2"/>
<dbReference type="InterPro" id="IPR009057">
    <property type="entry name" value="Homeodomain-like_sf"/>
</dbReference>
<dbReference type="PANTHER" id="PTHR47506">
    <property type="entry name" value="TRANSCRIPTIONAL REGULATORY PROTEIN"/>
    <property type="match status" value="1"/>
</dbReference>
<evidence type="ECO:0000259" key="5">
    <source>
        <dbReference type="PROSITE" id="PS50977"/>
    </source>
</evidence>
<organism evidence="6 7">
    <name type="scientific">Tindallia magadiensis</name>
    <dbReference type="NCBI Taxonomy" id="69895"/>
    <lineage>
        <taxon>Bacteria</taxon>
        <taxon>Bacillati</taxon>
        <taxon>Bacillota</taxon>
        <taxon>Clostridia</taxon>
        <taxon>Peptostreptococcales</taxon>
        <taxon>Tindalliaceae</taxon>
        <taxon>Tindallia</taxon>
    </lineage>
</organism>
<dbReference type="InterPro" id="IPR023772">
    <property type="entry name" value="DNA-bd_HTH_TetR-type_CS"/>
</dbReference>